<accession>A0A653T2L3</accession>
<name>A0A653T2L3_9FLAO</name>
<dbReference type="Proteomes" id="UP000430202">
    <property type="component" value="Unassembled WGS sequence"/>
</dbReference>
<evidence type="ECO:0000313" key="1">
    <source>
        <dbReference type="EMBL" id="VXB70609.1"/>
    </source>
</evidence>
<protein>
    <submittedName>
        <fullName evidence="1">Uncharacterized protein</fullName>
    </submittedName>
</protein>
<dbReference type="EMBL" id="CABWLR010000003">
    <property type="protein sequence ID" value="VXB70609.1"/>
    <property type="molecule type" value="Genomic_DNA"/>
</dbReference>
<sequence>MHSGFNLPSKIMKIFDGRGQYFIPLKDMWLDPVDTYFLSLKSLF</sequence>
<evidence type="ECO:0000313" key="2">
    <source>
        <dbReference type="Proteomes" id="UP000430202"/>
    </source>
</evidence>
<gene>
    <name evidence="1" type="ORF">MARI151_30390</name>
</gene>
<reference evidence="1 2" key="1">
    <citation type="submission" date="2019-10" db="EMBL/GenBank/DDBJ databases">
        <authorList>
            <person name="Karimi E."/>
        </authorList>
    </citation>
    <scope>NUCLEOTIDE SEQUENCE [LARGE SCALE GENOMIC DNA]</scope>
    <source>
        <strain evidence="1">Maribacter sp. 151</strain>
    </source>
</reference>
<keyword evidence="2" id="KW-1185">Reference proteome</keyword>
<proteinExistence type="predicted"/>
<dbReference type="AlphaFoldDB" id="A0A653T2L3"/>
<organism evidence="1 2">
    <name type="scientific">Maribacter litoralis</name>
    <dbReference type="NCBI Taxonomy" id="2059726"/>
    <lineage>
        <taxon>Bacteria</taxon>
        <taxon>Pseudomonadati</taxon>
        <taxon>Bacteroidota</taxon>
        <taxon>Flavobacteriia</taxon>
        <taxon>Flavobacteriales</taxon>
        <taxon>Flavobacteriaceae</taxon>
        <taxon>Maribacter</taxon>
    </lineage>
</organism>